<accession>A0A183G1Q0</accession>
<proteinExistence type="predicted"/>
<protein>
    <submittedName>
        <fullName evidence="3">Pseudouridine synthase</fullName>
    </submittedName>
</protein>
<dbReference type="EMBL" id="UZAH01028714">
    <property type="protein sequence ID" value="VDP01912.1"/>
    <property type="molecule type" value="Genomic_DNA"/>
</dbReference>
<gene>
    <name evidence="1" type="ORF">HPBE_LOCUS15147</name>
</gene>
<sequence length="66" mass="7638">MRHRQTEDIEKFFDISDENGYLLTERKALKLCHPFNGSNHGTFQRITLEETEAALKKVSWIDGIAS</sequence>
<evidence type="ECO:0000313" key="3">
    <source>
        <dbReference type="WBParaSite" id="HPBE_0001514801-mRNA-1"/>
    </source>
</evidence>
<accession>A0A3P7ZNB0</accession>
<reference evidence="3" key="2">
    <citation type="submission" date="2019-09" db="UniProtKB">
        <authorList>
            <consortium name="WormBaseParasite"/>
        </authorList>
    </citation>
    <scope>IDENTIFICATION</scope>
</reference>
<dbReference type="WBParaSite" id="HPBE_0001514801-mRNA-1">
    <property type="protein sequence ID" value="HPBE_0001514801-mRNA-1"/>
    <property type="gene ID" value="HPBE_0001514801"/>
</dbReference>
<name>A0A183G1Q0_HELPZ</name>
<dbReference type="AlphaFoldDB" id="A0A183G1Q0"/>
<organism evidence="2 3">
    <name type="scientific">Heligmosomoides polygyrus</name>
    <name type="common">Parasitic roundworm</name>
    <dbReference type="NCBI Taxonomy" id="6339"/>
    <lineage>
        <taxon>Eukaryota</taxon>
        <taxon>Metazoa</taxon>
        <taxon>Ecdysozoa</taxon>
        <taxon>Nematoda</taxon>
        <taxon>Chromadorea</taxon>
        <taxon>Rhabditida</taxon>
        <taxon>Rhabditina</taxon>
        <taxon>Rhabditomorpha</taxon>
        <taxon>Strongyloidea</taxon>
        <taxon>Heligmosomidae</taxon>
        <taxon>Heligmosomoides</taxon>
    </lineage>
</organism>
<evidence type="ECO:0000313" key="2">
    <source>
        <dbReference type="Proteomes" id="UP000050761"/>
    </source>
</evidence>
<reference evidence="1 2" key="1">
    <citation type="submission" date="2018-11" db="EMBL/GenBank/DDBJ databases">
        <authorList>
            <consortium name="Pathogen Informatics"/>
        </authorList>
    </citation>
    <scope>NUCLEOTIDE SEQUENCE [LARGE SCALE GENOMIC DNA]</scope>
</reference>
<dbReference type="Proteomes" id="UP000050761">
    <property type="component" value="Unassembled WGS sequence"/>
</dbReference>
<evidence type="ECO:0000313" key="1">
    <source>
        <dbReference type="EMBL" id="VDP01912.1"/>
    </source>
</evidence>
<keyword evidence="2" id="KW-1185">Reference proteome</keyword>